<dbReference type="RefSeq" id="WP_088157654.1">
    <property type="nucleotide sequence ID" value="NZ_NHON01000157.1"/>
</dbReference>
<comment type="caution">
    <text evidence="3">The sequence shown here is derived from an EMBL/GenBank/DDBJ whole genome shotgun (WGS) entry which is preliminary data.</text>
</comment>
<sequence>MDLARLRAETPGIDRVLHFNHAGSSLPPQPVLDTVLAHLQHEAVSGPIEAGQAAAPVLEEARADAAALIGATPAEIAFTGSATQGWGLAFAGLVSSDRALKAGDRILVARQEWAGNLTTMQRAAARTGAVIEVIPCDDTGRASPEALAAMIDDRVRLVSLTWIGANGGLINPAAEIGRVARAAGVPYFIDASQAIGQLPVDVAALGCDVLIAPGRKHLRGPRGTGLLYVRRDFLDRLDPPYHDARTAAWTPDGPRLQDGALRFEAGDFPMALRLGLGTAIRLARGLGIDAIRARLDGLAQGLRVRLAAVPGVTLHDRGIEQAALVSFAVEGVEPSALRRRLASEGITIAVNGVMYTPLDMTARGLGDICRAAVSYLHTEAELDRLAEAVARARR</sequence>
<evidence type="ECO:0000256" key="1">
    <source>
        <dbReference type="ARBA" id="ARBA00022898"/>
    </source>
</evidence>
<organism evidence="3 4">
    <name type="scientific">Inquilinus limosus</name>
    <dbReference type="NCBI Taxonomy" id="171674"/>
    <lineage>
        <taxon>Bacteria</taxon>
        <taxon>Pseudomonadati</taxon>
        <taxon>Pseudomonadota</taxon>
        <taxon>Alphaproteobacteria</taxon>
        <taxon>Rhodospirillales</taxon>
        <taxon>Rhodospirillaceae</taxon>
        <taxon>Inquilinus</taxon>
    </lineage>
</organism>
<dbReference type="InterPro" id="IPR000192">
    <property type="entry name" value="Aminotrans_V_dom"/>
</dbReference>
<keyword evidence="3" id="KW-0808">Transferase</keyword>
<dbReference type="PANTHER" id="PTHR43586">
    <property type="entry name" value="CYSTEINE DESULFURASE"/>
    <property type="match status" value="1"/>
</dbReference>
<proteinExistence type="predicted"/>
<feature type="domain" description="Aminotransferase class V" evidence="2">
    <location>
        <begin position="20"/>
        <end position="385"/>
    </location>
</feature>
<dbReference type="Gene3D" id="3.40.640.10">
    <property type="entry name" value="Type I PLP-dependent aspartate aminotransferase-like (Major domain)"/>
    <property type="match status" value="1"/>
</dbReference>
<dbReference type="Proteomes" id="UP000196655">
    <property type="component" value="Unassembled WGS sequence"/>
</dbReference>
<evidence type="ECO:0000313" key="3">
    <source>
        <dbReference type="EMBL" id="OWJ56883.1"/>
    </source>
</evidence>
<dbReference type="Gene3D" id="3.90.1150.10">
    <property type="entry name" value="Aspartate Aminotransferase, domain 1"/>
    <property type="match status" value="1"/>
</dbReference>
<keyword evidence="4" id="KW-1185">Reference proteome</keyword>
<dbReference type="OrthoDB" id="9804366at2"/>
<dbReference type="InterPro" id="IPR015424">
    <property type="entry name" value="PyrdxlP-dep_Trfase"/>
</dbReference>
<name>A0A211YV10_9PROT</name>
<protein>
    <submittedName>
        <fullName evidence="3">Aminotransferase</fullName>
    </submittedName>
</protein>
<accession>A0A211YV10</accession>
<evidence type="ECO:0000313" key="4">
    <source>
        <dbReference type="Proteomes" id="UP000196655"/>
    </source>
</evidence>
<dbReference type="PANTHER" id="PTHR43586:SF24">
    <property type="entry name" value="BLR4730 PROTEIN"/>
    <property type="match status" value="1"/>
</dbReference>
<dbReference type="AlphaFoldDB" id="A0A211YV10"/>
<dbReference type="InterPro" id="IPR015421">
    <property type="entry name" value="PyrdxlP-dep_Trfase_major"/>
</dbReference>
<keyword evidence="1" id="KW-0663">Pyridoxal phosphate</keyword>
<dbReference type="Pfam" id="PF00266">
    <property type="entry name" value="Aminotran_5"/>
    <property type="match status" value="1"/>
</dbReference>
<dbReference type="EMBL" id="NHON01000157">
    <property type="protein sequence ID" value="OWJ56883.1"/>
    <property type="molecule type" value="Genomic_DNA"/>
</dbReference>
<gene>
    <name evidence="3" type="ORF">BWR60_34570</name>
</gene>
<reference evidence="4" key="1">
    <citation type="submission" date="2017-05" db="EMBL/GenBank/DDBJ databases">
        <authorList>
            <person name="Macchi M."/>
            <person name="Festa S."/>
            <person name="Coppotelli B.M."/>
            <person name="Morelli I.S."/>
        </authorList>
    </citation>
    <scope>NUCLEOTIDE SEQUENCE [LARGE SCALE GENOMIC DNA]</scope>
    <source>
        <strain evidence="4">I</strain>
    </source>
</reference>
<dbReference type="InterPro" id="IPR015422">
    <property type="entry name" value="PyrdxlP-dep_Trfase_small"/>
</dbReference>
<dbReference type="SUPFAM" id="SSF53383">
    <property type="entry name" value="PLP-dependent transferases"/>
    <property type="match status" value="1"/>
</dbReference>
<keyword evidence="3" id="KW-0032">Aminotransferase</keyword>
<dbReference type="STRING" id="1122125.GCA_000423185_02661"/>
<dbReference type="GO" id="GO:0008483">
    <property type="term" value="F:transaminase activity"/>
    <property type="evidence" value="ECO:0007669"/>
    <property type="project" value="UniProtKB-KW"/>
</dbReference>
<evidence type="ECO:0000259" key="2">
    <source>
        <dbReference type="Pfam" id="PF00266"/>
    </source>
</evidence>